<feature type="transmembrane region" description="Helical" evidence="1">
    <location>
        <begin position="60"/>
        <end position="80"/>
    </location>
</feature>
<evidence type="ECO:0000313" key="2">
    <source>
        <dbReference type="EMBL" id="GHD23204.1"/>
    </source>
</evidence>
<dbReference type="AlphaFoldDB" id="A0A918XBT9"/>
<gene>
    <name evidence="2" type="ORF">GCM10007147_18070</name>
</gene>
<accession>A0A918XBT9</accession>
<proteinExistence type="predicted"/>
<dbReference type="Pfam" id="PF13630">
    <property type="entry name" value="SdpI"/>
    <property type="match status" value="1"/>
</dbReference>
<feature type="transmembrane region" description="Helical" evidence="1">
    <location>
        <begin position="92"/>
        <end position="111"/>
    </location>
</feature>
<dbReference type="InterPro" id="IPR025962">
    <property type="entry name" value="SdpI/YhfL"/>
</dbReference>
<keyword evidence="1" id="KW-1133">Transmembrane helix</keyword>
<reference evidence="2 3" key="1">
    <citation type="journal article" date="2014" name="Int. J. Syst. Evol. Microbiol.">
        <title>Complete genome sequence of Corynebacterium casei LMG S-19264T (=DSM 44701T), isolated from a smear-ripened cheese.</title>
        <authorList>
            <consortium name="US DOE Joint Genome Institute (JGI-PGF)"/>
            <person name="Walter F."/>
            <person name="Albersmeier A."/>
            <person name="Kalinowski J."/>
            <person name="Ruckert C."/>
        </authorList>
    </citation>
    <scope>NUCLEOTIDE SEQUENCE [LARGE SCALE GENOMIC DNA]</scope>
    <source>
        <strain evidence="2 3">KCTC 19473</strain>
    </source>
</reference>
<feature type="transmembrane region" description="Helical" evidence="1">
    <location>
        <begin position="6"/>
        <end position="23"/>
    </location>
</feature>
<dbReference type="RefSeq" id="WP_230479953.1">
    <property type="nucleotide sequence ID" value="NZ_BMXL01000007.1"/>
</dbReference>
<evidence type="ECO:0000313" key="3">
    <source>
        <dbReference type="Proteomes" id="UP000654947"/>
    </source>
</evidence>
<keyword evidence="1" id="KW-0472">Membrane</keyword>
<keyword evidence="1" id="KW-0812">Transmembrane</keyword>
<organism evidence="2 3">
    <name type="scientific">Nocardiopsis kunsanensis</name>
    <dbReference type="NCBI Taxonomy" id="141693"/>
    <lineage>
        <taxon>Bacteria</taxon>
        <taxon>Bacillati</taxon>
        <taxon>Actinomycetota</taxon>
        <taxon>Actinomycetes</taxon>
        <taxon>Streptosporangiales</taxon>
        <taxon>Nocardiopsidaceae</taxon>
        <taxon>Nocardiopsis</taxon>
    </lineage>
</organism>
<protein>
    <recommendedName>
        <fullName evidence="4">SdpI family protein</fullName>
    </recommendedName>
</protein>
<dbReference type="Proteomes" id="UP000654947">
    <property type="component" value="Unassembled WGS sequence"/>
</dbReference>
<comment type="caution">
    <text evidence="2">The sequence shown here is derived from an EMBL/GenBank/DDBJ whole genome shotgun (WGS) entry which is preliminary data.</text>
</comment>
<keyword evidence="3" id="KW-1185">Reference proteome</keyword>
<sequence length="121" mass="12572">MSDWFITGLFFGLLSGFLLWTAIHSTKPGIDIHKSPGVRVPSTLESEEAWHAAHKRAQPYFFGSGLLLSLVAIGFLVWASTADVPGSATPPTLIALAAATLVLGVGALLGVRAAGAVRSAC</sequence>
<name>A0A918XBT9_9ACTN</name>
<evidence type="ECO:0008006" key="4">
    <source>
        <dbReference type="Google" id="ProtNLM"/>
    </source>
</evidence>
<evidence type="ECO:0000256" key="1">
    <source>
        <dbReference type="SAM" id="Phobius"/>
    </source>
</evidence>
<dbReference type="EMBL" id="BMXL01000007">
    <property type="protein sequence ID" value="GHD23204.1"/>
    <property type="molecule type" value="Genomic_DNA"/>
</dbReference>